<dbReference type="GO" id="GO:0005876">
    <property type="term" value="C:spindle microtubule"/>
    <property type="evidence" value="ECO:0007669"/>
    <property type="project" value="TreeGrafter"/>
</dbReference>
<evidence type="ECO:0000313" key="7">
    <source>
        <dbReference type="EMBL" id="KZT19891.1"/>
    </source>
</evidence>
<dbReference type="STRING" id="1314782.A0A165NNJ7"/>
<dbReference type="GO" id="GO:0051301">
    <property type="term" value="P:cell division"/>
    <property type="evidence" value="ECO:0007669"/>
    <property type="project" value="UniProtKB-KW"/>
</dbReference>
<evidence type="ECO:0000256" key="5">
    <source>
        <dbReference type="ARBA" id="ARBA00022776"/>
    </source>
</evidence>
<keyword evidence="5" id="KW-0498">Mitosis</keyword>
<dbReference type="InterPro" id="IPR011989">
    <property type="entry name" value="ARM-like"/>
</dbReference>
<keyword evidence="4" id="KW-0493">Microtubule</keyword>
<dbReference type="SUPFAM" id="SSF48371">
    <property type="entry name" value="ARM repeat"/>
    <property type="match status" value="1"/>
</dbReference>
<keyword evidence="8" id="KW-1185">Reference proteome</keyword>
<dbReference type="GO" id="GO:0005815">
    <property type="term" value="C:microtubule organizing center"/>
    <property type="evidence" value="ECO:0007669"/>
    <property type="project" value="TreeGrafter"/>
</dbReference>
<name>A0A165NNJ7_9AGAM</name>
<protein>
    <recommendedName>
        <fullName evidence="6">CLASP N-terminal domain-containing protein</fullName>
    </recommendedName>
</protein>
<dbReference type="EMBL" id="KV425630">
    <property type="protein sequence ID" value="KZT19891.1"/>
    <property type="molecule type" value="Genomic_DNA"/>
</dbReference>
<evidence type="ECO:0000256" key="4">
    <source>
        <dbReference type="ARBA" id="ARBA00022701"/>
    </source>
</evidence>
<dbReference type="GO" id="GO:0090307">
    <property type="term" value="P:mitotic spindle assembly"/>
    <property type="evidence" value="ECO:0007669"/>
    <property type="project" value="TreeGrafter"/>
</dbReference>
<organism evidence="7 8">
    <name type="scientific">Neolentinus lepideus HHB14362 ss-1</name>
    <dbReference type="NCBI Taxonomy" id="1314782"/>
    <lineage>
        <taxon>Eukaryota</taxon>
        <taxon>Fungi</taxon>
        <taxon>Dikarya</taxon>
        <taxon>Basidiomycota</taxon>
        <taxon>Agaricomycotina</taxon>
        <taxon>Agaricomycetes</taxon>
        <taxon>Gloeophyllales</taxon>
        <taxon>Gloeophyllaceae</taxon>
        <taxon>Neolentinus</taxon>
    </lineage>
</organism>
<evidence type="ECO:0000313" key="8">
    <source>
        <dbReference type="Proteomes" id="UP000076761"/>
    </source>
</evidence>
<keyword evidence="3" id="KW-0132">Cell division</keyword>
<comment type="similarity">
    <text evidence="2">Belongs to the CLASP family.</text>
</comment>
<dbReference type="GO" id="GO:1990023">
    <property type="term" value="C:mitotic spindle midzone"/>
    <property type="evidence" value="ECO:0007669"/>
    <property type="project" value="TreeGrafter"/>
</dbReference>
<evidence type="ECO:0000256" key="2">
    <source>
        <dbReference type="ARBA" id="ARBA00009549"/>
    </source>
</evidence>
<dbReference type="InterPro" id="IPR016024">
    <property type="entry name" value="ARM-type_fold"/>
</dbReference>
<evidence type="ECO:0000259" key="6">
    <source>
        <dbReference type="Pfam" id="PF12348"/>
    </source>
</evidence>
<proteinExistence type="inferred from homology"/>
<dbReference type="GO" id="GO:0008017">
    <property type="term" value="F:microtubule binding"/>
    <property type="evidence" value="ECO:0007669"/>
    <property type="project" value="TreeGrafter"/>
</dbReference>
<dbReference type="InParanoid" id="A0A165NNJ7"/>
<dbReference type="PANTHER" id="PTHR21567:SF60">
    <property type="entry name" value="CLASP N-TERMINAL DOMAIN-CONTAINING PROTEIN"/>
    <property type="match status" value="1"/>
</dbReference>
<gene>
    <name evidence="7" type="ORF">NEOLEDRAFT_1158896</name>
</gene>
<reference evidence="7 8" key="1">
    <citation type="journal article" date="2016" name="Mol. Biol. Evol.">
        <title>Comparative Genomics of Early-Diverging Mushroom-Forming Fungi Provides Insights into the Origins of Lignocellulose Decay Capabilities.</title>
        <authorList>
            <person name="Nagy L.G."/>
            <person name="Riley R."/>
            <person name="Tritt A."/>
            <person name="Adam C."/>
            <person name="Daum C."/>
            <person name="Floudas D."/>
            <person name="Sun H."/>
            <person name="Yadav J.S."/>
            <person name="Pangilinan J."/>
            <person name="Larsson K.H."/>
            <person name="Matsuura K."/>
            <person name="Barry K."/>
            <person name="Labutti K."/>
            <person name="Kuo R."/>
            <person name="Ohm R.A."/>
            <person name="Bhattacharya S.S."/>
            <person name="Shirouzu T."/>
            <person name="Yoshinaga Y."/>
            <person name="Martin F.M."/>
            <person name="Grigoriev I.V."/>
            <person name="Hibbett D.S."/>
        </authorList>
    </citation>
    <scope>NUCLEOTIDE SEQUENCE [LARGE SCALE GENOMIC DNA]</scope>
    <source>
        <strain evidence="7 8">HHB14362 ss-1</strain>
    </source>
</reference>
<keyword evidence="5" id="KW-0131">Cell cycle</keyword>
<dbReference type="InterPro" id="IPR024395">
    <property type="entry name" value="CLASP_N_dom"/>
</dbReference>
<dbReference type="AlphaFoldDB" id="A0A165NNJ7"/>
<dbReference type="Pfam" id="PF12348">
    <property type="entry name" value="CLASP_N"/>
    <property type="match status" value="1"/>
</dbReference>
<feature type="domain" description="CLASP N-terminal" evidence="6">
    <location>
        <begin position="18"/>
        <end position="216"/>
    </location>
</feature>
<dbReference type="Gene3D" id="1.25.10.10">
    <property type="entry name" value="Leucine-rich Repeat Variant"/>
    <property type="match status" value="1"/>
</dbReference>
<evidence type="ECO:0000256" key="3">
    <source>
        <dbReference type="ARBA" id="ARBA00022618"/>
    </source>
</evidence>
<dbReference type="Proteomes" id="UP000076761">
    <property type="component" value="Unassembled WGS sequence"/>
</dbReference>
<dbReference type="GO" id="GO:0005881">
    <property type="term" value="C:cytoplasmic microtubule"/>
    <property type="evidence" value="ECO:0007669"/>
    <property type="project" value="TreeGrafter"/>
</dbReference>
<dbReference type="PANTHER" id="PTHR21567">
    <property type="entry name" value="CLASP"/>
    <property type="match status" value="1"/>
</dbReference>
<evidence type="ECO:0000256" key="1">
    <source>
        <dbReference type="ARBA" id="ARBA00004186"/>
    </source>
</evidence>
<dbReference type="OrthoDB" id="46159at2759"/>
<sequence>MPAPIPSVIQCESRSTLEHELDIIRPQLNLTETEETWDVIFRALSRLIAVCKGGGCDYPCELIAFLRDSSRSVISALNSERSRLSGCAADVIGLAASGLGRSFEPLLLSFLPALLTLCTRPNKLFINRARSSILLIIEHTQIPSILSFLVSSLKEKSVSLRLAAIECVLACLNSFDPQDLEKDARAKEIETAIKLTATDPSAEVRKASRRVFETYKVLFEHRVER</sequence>
<accession>A0A165NNJ7</accession>
<comment type="subcellular location">
    <subcellularLocation>
        <location evidence="1">Cytoplasm</location>
        <location evidence="1">Cytoskeleton</location>
        <location evidence="1">Spindle</location>
    </subcellularLocation>
</comment>